<dbReference type="GO" id="GO:0051536">
    <property type="term" value="F:iron-sulfur cluster binding"/>
    <property type="evidence" value="ECO:0007669"/>
    <property type="project" value="InterPro"/>
</dbReference>
<dbReference type="InterPro" id="IPR009051">
    <property type="entry name" value="Helical_ferredxn"/>
</dbReference>
<accession>A0A0F9DJW7</accession>
<dbReference type="Gene3D" id="1.20.1050.140">
    <property type="match status" value="1"/>
</dbReference>
<sequence length="428" mass="49215">FIEVSIRKIMEKLGIPFTENPKFSCCPEPNGIRNSNKLLYSITAARNLALAEIENKDIFTACNGCYTTFKKVKGEIESDHHFKRKINKYLEKIDIEVHGNLKIYHMVEFFSKYMRETIKDNLKYPLTGLKIAVHYGCHLIRPSNRVQLDDPIEPTFFDDLIKDLGAQSVEYSLKMDCCGGSLDRAGKSDLALEIMNAKLSSMKEVKVDCIITSCPQCFIQFDHLQKELKKSDNYYDIPVLYYSELLCIALGIEIRDIIKKNHRTQIDSLFEKIEIIQEKNKEIQEHFDLNFLLKCYSCGACENDCILAKMTEFSPNEIIGKILSGRLNEVLSDPSIWMCLDCYLCYELCPMRVGLIDIFTILRNLAAEKGFITKGYEGEFNTFYQKGIVGMMSKSARKRVGLEPIQQDVGDLKELFNILERENAKYDS</sequence>
<comment type="caution">
    <text evidence="5">The sequence shown here is derived from an EMBL/GenBank/DDBJ whole genome shotgun (WGS) entry which is preliminary data.</text>
</comment>
<feature type="domain" description="Cysteine-rich" evidence="3">
    <location>
        <begin position="131"/>
        <end position="222"/>
    </location>
</feature>
<dbReference type="GO" id="GO:0016491">
    <property type="term" value="F:oxidoreductase activity"/>
    <property type="evidence" value="ECO:0007669"/>
    <property type="project" value="UniProtKB-KW"/>
</dbReference>
<dbReference type="Pfam" id="PF02754">
    <property type="entry name" value="CCG"/>
    <property type="match status" value="2"/>
</dbReference>
<keyword evidence="1" id="KW-0560">Oxidoreductase</keyword>
<feature type="domain" description="Cysteine-rich" evidence="3">
    <location>
        <begin position="5"/>
        <end position="70"/>
    </location>
</feature>
<evidence type="ECO:0000259" key="3">
    <source>
        <dbReference type="Pfam" id="PF02754"/>
    </source>
</evidence>
<proteinExistence type="predicted"/>
<gene>
    <name evidence="5" type="ORF">LCGC14_2189480</name>
</gene>
<evidence type="ECO:0000313" key="5">
    <source>
        <dbReference type="EMBL" id="KKL62013.1"/>
    </source>
</evidence>
<evidence type="ECO:0000256" key="2">
    <source>
        <dbReference type="SAM" id="Coils"/>
    </source>
</evidence>
<protein>
    <recommendedName>
        <fullName evidence="6">4Fe-4S ferredoxin-type domain-containing protein</fullName>
    </recommendedName>
</protein>
<evidence type="ECO:0008006" key="6">
    <source>
        <dbReference type="Google" id="ProtNLM"/>
    </source>
</evidence>
<dbReference type="PANTHER" id="PTHR42947">
    <property type="entry name" value="COB--COM HETERODISULFIDE REDUCTASE SUBUNIT B 1"/>
    <property type="match status" value="1"/>
</dbReference>
<dbReference type="InterPro" id="IPR051278">
    <property type="entry name" value="HdrB/HdrD_reductase"/>
</dbReference>
<dbReference type="AlphaFoldDB" id="A0A0F9DJW7"/>
<dbReference type="PANTHER" id="PTHR42947:SF1">
    <property type="entry name" value="COB--COM HETERODISULFIDE REDUCTASE SUBUNIT B 1"/>
    <property type="match status" value="1"/>
</dbReference>
<dbReference type="SUPFAM" id="SSF46548">
    <property type="entry name" value="alpha-helical ferredoxin"/>
    <property type="match status" value="1"/>
</dbReference>
<dbReference type="InterPro" id="IPR017896">
    <property type="entry name" value="4Fe4S_Fe-S-bd"/>
</dbReference>
<evidence type="ECO:0000259" key="4">
    <source>
        <dbReference type="Pfam" id="PF13183"/>
    </source>
</evidence>
<reference evidence="5" key="1">
    <citation type="journal article" date="2015" name="Nature">
        <title>Complex archaea that bridge the gap between prokaryotes and eukaryotes.</title>
        <authorList>
            <person name="Spang A."/>
            <person name="Saw J.H."/>
            <person name="Jorgensen S.L."/>
            <person name="Zaremba-Niedzwiedzka K."/>
            <person name="Martijn J."/>
            <person name="Lind A.E."/>
            <person name="van Eijk R."/>
            <person name="Schleper C."/>
            <person name="Guy L."/>
            <person name="Ettema T.J."/>
        </authorList>
    </citation>
    <scope>NUCLEOTIDE SEQUENCE</scope>
</reference>
<feature type="coiled-coil region" evidence="2">
    <location>
        <begin position="259"/>
        <end position="286"/>
    </location>
</feature>
<dbReference type="PROSITE" id="PS00198">
    <property type="entry name" value="4FE4S_FER_1"/>
    <property type="match status" value="1"/>
</dbReference>
<dbReference type="EMBL" id="LAZR01028628">
    <property type="protein sequence ID" value="KKL62013.1"/>
    <property type="molecule type" value="Genomic_DNA"/>
</dbReference>
<name>A0A0F9DJW7_9ZZZZ</name>
<dbReference type="InterPro" id="IPR004017">
    <property type="entry name" value="Cys_rich_dom"/>
</dbReference>
<dbReference type="Gene3D" id="1.10.1060.10">
    <property type="entry name" value="Alpha-helical ferredoxin"/>
    <property type="match status" value="1"/>
</dbReference>
<dbReference type="Pfam" id="PF13183">
    <property type="entry name" value="Fer4_8"/>
    <property type="match status" value="1"/>
</dbReference>
<dbReference type="Gene3D" id="3.40.50.11810">
    <property type="match status" value="1"/>
</dbReference>
<feature type="non-terminal residue" evidence="5">
    <location>
        <position position="1"/>
    </location>
</feature>
<feature type="domain" description="4Fe-4S ferredoxin-type" evidence="4">
    <location>
        <begin position="293"/>
        <end position="353"/>
    </location>
</feature>
<dbReference type="InterPro" id="IPR017900">
    <property type="entry name" value="4Fe4S_Fe_S_CS"/>
</dbReference>
<keyword evidence="2" id="KW-0175">Coiled coil</keyword>
<evidence type="ECO:0000256" key="1">
    <source>
        <dbReference type="ARBA" id="ARBA00023002"/>
    </source>
</evidence>
<organism evidence="5">
    <name type="scientific">marine sediment metagenome</name>
    <dbReference type="NCBI Taxonomy" id="412755"/>
    <lineage>
        <taxon>unclassified sequences</taxon>
        <taxon>metagenomes</taxon>
        <taxon>ecological metagenomes</taxon>
    </lineage>
</organism>